<dbReference type="PROSITE" id="PS50879">
    <property type="entry name" value="RNASE_H_1"/>
    <property type="match status" value="1"/>
</dbReference>
<dbReference type="SUPFAM" id="SSF53098">
    <property type="entry name" value="Ribonuclease H-like"/>
    <property type="match status" value="1"/>
</dbReference>
<dbReference type="InterPro" id="IPR036397">
    <property type="entry name" value="RNaseH_sf"/>
</dbReference>
<name>A0A1G1WM92_9BACT</name>
<dbReference type="InterPro" id="IPR053151">
    <property type="entry name" value="RNase_H-like"/>
</dbReference>
<dbReference type="InterPro" id="IPR002156">
    <property type="entry name" value="RNaseH_domain"/>
</dbReference>
<dbReference type="PANTHER" id="PTHR47723:SF24">
    <property type="entry name" value="RNASE H TYPE-1 DOMAIN-CONTAINING PROTEIN"/>
    <property type="match status" value="1"/>
</dbReference>
<dbReference type="AlphaFoldDB" id="A0A1G1WM92"/>
<dbReference type="Gene3D" id="3.30.420.10">
    <property type="entry name" value="Ribonuclease H-like superfamily/Ribonuclease H"/>
    <property type="match status" value="1"/>
</dbReference>
<dbReference type="GO" id="GO:0004523">
    <property type="term" value="F:RNA-DNA hybrid ribonuclease activity"/>
    <property type="evidence" value="ECO:0007669"/>
    <property type="project" value="InterPro"/>
</dbReference>
<dbReference type="CDD" id="cd09279">
    <property type="entry name" value="RNase_HI_like"/>
    <property type="match status" value="1"/>
</dbReference>
<dbReference type="Proteomes" id="UP000177821">
    <property type="component" value="Unassembled WGS sequence"/>
</dbReference>
<protein>
    <recommendedName>
        <fullName evidence="1">RNase H type-1 domain-containing protein</fullName>
    </recommendedName>
</protein>
<gene>
    <name evidence="2" type="ORF">A3J50_02125</name>
</gene>
<feature type="domain" description="RNase H type-1" evidence="1">
    <location>
        <begin position="1"/>
        <end position="135"/>
    </location>
</feature>
<comment type="caution">
    <text evidence="2">The sequence shown here is derived from an EMBL/GenBank/DDBJ whole genome shotgun (WGS) entry which is preliminary data.</text>
</comment>
<dbReference type="GO" id="GO:0003676">
    <property type="term" value="F:nucleic acid binding"/>
    <property type="evidence" value="ECO:0007669"/>
    <property type="project" value="InterPro"/>
</dbReference>
<dbReference type="PANTHER" id="PTHR47723">
    <property type="entry name" value="OS05G0353850 PROTEIN"/>
    <property type="match status" value="1"/>
</dbReference>
<accession>A0A1G1WM92</accession>
<evidence type="ECO:0000313" key="3">
    <source>
        <dbReference type="Proteomes" id="UP000177821"/>
    </source>
</evidence>
<evidence type="ECO:0000313" key="2">
    <source>
        <dbReference type="EMBL" id="OGY28317.1"/>
    </source>
</evidence>
<sequence length="140" mass="15669">METFYVYTDGASRGNPGPSAAGFVLLDNAGNILEKCGKLLGKQTNNYAEYFAVQLALEKGKEIFDTPEAVKLVFKMDSELAVKQLRGEYLVKNAVLAEFFHKIKALEVSFAGVEYTHIPRAQNKEADKLVNQLLDHKWQN</sequence>
<dbReference type="EMBL" id="MHCX01000055">
    <property type="protein sequence ID" value="OGY28317.1"/>
    <property type="molecule type" value="Genomic_DNA"/>
</dbReference>
<dbReference type="InterPro" id="IPR012337">
    <property type="entry name" value="RNaseH-like_sf"/>
</dbReference>
<evidence type="ECO:0000259" key="1">
    <source>
        <dbReference type="PROSITE" id="PS50879"/>
    </source>
</evidence>
<reference evidence="2 3" key="1">
    <citation type="journal article" date="2016" name="Nat. Commun.">
        <title>Thousands of microbial genomes shed light on interconnected biogeochemical processes in an aquifer system.</title>
        <authorList>
            <person name="Anantharaman K."/>
            <person name="Brown C.T."/>
            <person name="Hug L.A."/>
            <person name="Sharon I."/>
            <person name="Castelle C.J."/>
            <person name="Probst A.J."/>
            <person name="Thomas B.C."/>
            <person name="Singh A."/>
            <person name="Wilkins M.J."/>
            <person name="Karaoz U."/>
            <person name="Brodie E.L."/>
            <person name="Williams K.H."/>
            <person name="Hubbard S.S."/>
            <person name="Banfield J.F."/>
        </authorList>
    </citation>
    <scope>NUCLEOTIDE SEQUENCE [LARGE SCALE GENOMIC DNA]</scope>
</reference>
<organism evidence="2 3">
    <name type="scientific">Candidatus Woykebacteria bacterium RIFCSPHIGHO2_02_FULL_43_16b</name>
    <dbReference type="NCBI Taxonomy" id="1802601"/>
    <lineage>
        <taxon>Bacteria</taxon>
        <taxon>Candidatus Woykeibacteriota</taxon>
    </lineage>
</organism>
<dbReference type="Pfam" id="PF13456">
    <property type="entry name" value="RVT_3"/>
    <property type="match status" value="1"/>
</dbReference>
<proteinExistence type="predicted"/>